<name>A0A494W4A1_9SPHN</name>
<keyword evidence="11" id="KW-0811">Translocation</keyword>
<evidence type="ECO:0000256" key="9">
    <source>
        <dbReference type="ARBA" id="ARBA00022927"/>
    </source>
</evidence>
<evidence type="ECO:0000256" key="8">
    <source>
        <dbReference type="ARBA" id="ARBA00022692"/>
    </source>
</evidence>
<evidence type="ECO:0000256" key="4">
    <source>
        <dbReference type="ARBA" id="ARBA00011718"/>
    </source>
</evidence>
<feature type="transmembrane region" description="Helical" evidence="13">
    <location>
        <begin position="20"/>
        <end position="39"/>
    </location>
</feature>
<comment type="similarity">
    <text evidence="3">Belongs to the YajC family.</text>
</comment>
<comment type="subunit">
    <text evidence="4">Part of the SecDF-YidC-YajC translocase complex. The SecDF-YidC-YajC translocase forms a supercomplex with SecYEG, called the holo-translocon (HTL).</text>
</comment>
<dbReference type="InterPro" id="IPR042177">
    <property type="entry name" value="Cell/Rod_1"/>
</dbReference>
<dbReference type="KEGG" id="sami:SAMIE_1025420"/>
<dbReference type="PANTHER" id="PTHR33909:SF1">
    <property type="entry name" value="SEC TRANSLOCON ACCESSORY COMPLEX SUBUNIT YAJC"/>
    <property type="match status" value="1"/>
</dbReference>
<dbReference type="GO" id="GO:0015031">
    <property type="term" value="P:protein transport"/>
    <property type="evidence" value="ECO:0007669"/>
    <property type="project" value="UniProtKB-KW"/>
</dbReference>
<evidence type="ECO:0000313" key="14">
    <source>
        <dbReference type="EMBL" id="BBD99041.1"/>
    </source>
</evidence>
<keyword evidence="15" id="KW-1185">Reference proteome</keyword>
<dbReference type="PANTHER" id="PTHR33909">
    <property type="entry name" value="SEC TRANSLOCON ACCESSORY COMPLEX SUBUNIT YAJC"/>
    <property type="match status" value="1"/>
</dbReference>
<accession>A0A494W4A1</accession>
<dbReference type="NCBIfam" id="TIGR00739">
    <property type="entry name" value="yajC"/>
    <property type="match status" value="1"/>
</dbReference>
<gene>
    <name evidence="14" type="ORF">SAMIE_1025420</name>
</gene>
<sequence length="111" mass="11754">MFITPAFAQTAGGQASGAGILVQMAPLVLIFVVFYFLLIRPQQTKMKQHKAKIDAVKKGDQVVTGGGLVGKVVRVDDIYADIELAPGMKVKAVKSTLADVIDPTTAKPAND</sequence>
<keyword evidence="6" id="KW-0813">Transport</keyword>
<keyword evidence="8 13" id="KW-0812">Transmembrane</keyword>
<reference evidence="14 15" key="1">
    <citation type="submission" date="2018-05" db="EMBL/GenBank/DDBJ databases">
        <title>Complete Genome Sequence of the Nonylphenol-Degrading Bacterium Sphingobium amiense DSM 16289T.</title>
        <authorList>
            <person name="Ootsuka M."/>
            <person name="Nishizawa T."/>
            <person name="Ohta H."/>
        </authorList>
    </citation>
    <scope>NUCLEOTIDE SEQUENCE [LARGE SCALE GENOMIC DNA]</scope>
    <source>
        <strain evidence="14 15">DSM 16289</strain>
    </source>
</reference>
<evidence type="ECO:0000256" key="6">
    <source>
        <dbReference type="ARBA" id="ARBA00022448"/>
    </source>
</evidence>
<evidence type="ECO:0000256" key="10">
    <source>
        <dbReference type="ARBA" id="ARBA00022989"/>
    </source>
</evidence>
<evidence type="ECO:0000256" key="3">
    <source>
        <dbReference type="ARBA" id="ARBA00006742"/>
    </source>
</evidence>
<protein>
    <recommendedName>
        <fullName evidence="5">Sec translocon accessory complex subunit YajC</fullName>
    </recommendedName>
</protein>
<dbReference type="PRINTS" id="PR01853">
    <property type="entry name" value="YAJCTRNLCASE"/>
</dbReference>
<keyword evidence="9" id="KW-0653">Protein transport</keyword>
<dbReference type="InterPro" id="IPR003849">
    <property type="entry name" value="Preprotein_translocase_YajC"/>
</dbReference>
<keyword evidence="7" id="KW-1003">Cell membrane</keyword>
<keyword evidence="10 13" id="KW-1133">Transmembrane helix</keyword>
<evidence type="ECO:0000256" key="7">
    <source>
        <dbReference type="ARBA" id="ARBA00022475"/>
    </source>
</evidence>
<dbReference type="SMART" id="SM01323">
    <property type="entry name" value="YajC"/>
    <property type="match status" value="1"/>
</dbReference>
<evidence type="ECO:0000256" key="11">
    <source>
        <dbReference type="ARBA" id="ARBA00023010"/>
    </source>
</evidence>
<proteinExistence type="inferred from homology"/>
<evidence type="ECO:0000313" key="15">
    <source>
        <dbReference type="Proteomes" id="UP000279959"/>
    </source>
</evidence>
<evidence type="ECO:0000256" key="2">
    <source>
        <dbReference type="ARBA" id="ARBA00004162"/>
    </source>
</evidence>
<evidence type="ECO:0000256" key="5">
    <source>
        <dbReference type="ARBA" id="ARBA00014962"/>
    </source>
</evidence>
<comment type="subcellular location">
    <subcellularLocation>
        <location evidence="2">Cell membrane</location>
        <topology evidence="2">Single-pass membrane protein</topology>
    </subcellularLocation>
</comment>
<evidence type="ECO:0000256" key="1">
    <source>
        <dbReference type="ARBA" id="ARBA00002061"/>
    </source>
</evidence>
<dbReference type="Proteomes" id="UP000279959">
    <property type="component" value="Chromosome"/>
</dbReference>
<dbReference type="RefSeq" id="WP_066700974.1">
    <property type="nucleotide sequence ID" value="NZ_AP018664.1"/>
</dbReference>
<dbReference type="Pfam" id="PF02699">
    <property type="entry name" value="YajC"/>
    <property type="match status" value="1"/>
</dbReference>
<comment type="function">
    <text evidence="1">The SecYEG-SecDF-YajC-YidC holo-translocon (HTL) protein secretase/insertase is a supercomplex required for protein secretion, insertion of proteins into membranes, and assembly of membrane protein complexes. While the SecYEG complex is essential for assembly of a number of proteins and complexes, the SecDF-YajC-YidC subcomplex facilitates these functions.</text>
</comment>
<dbReference type="AlphaFoldDB" id="A0A494W4A1"/>
<dbReference type="Gene3D" id="2.40.10.340">
    <property type="entry name" value="Rod shape-determining protein MreC, domain 1"/>
    <property type="match status" value="1"/>
</dbReference>
<evidence type="ECO:0000256" key="12">
    <source>
        <dbReference type="ARBA" id="ARBA00023136"/>
    </source>
</evidence>
<keyword evidence="12 13" id="KW-0472">Membrane</keyword>
<dbReference type="EMBL" id="AP018664">
    <property type="protein sequence ID" value="BBD99041.1"/>
    <property type="molecule type" value="Genomic_DNA"/>
</dbReference>
<dbReference type="GO" id="GO:0005886">
    <property type="term" value="C:plasma membrane"/>
    <property type="evidence" value="ECO:0007669"/>
    <property type="project" value="UniProtKB-SubCell"/>
</dbReference>
<evidence type="ECO:0000256" key="13">
    <source>
        <dbReference type="SAM" id="Phobius"/>
    </source>
</evidence>
<organism evidence="14 15">
    <name type="scientific">Sphingobium amiense</name>
    <dbReference type="NCBI Taxonomy" id="135719"/>
    <lineage>
        <taxon>Bacteria</taxon>
        <taxon>Pseudomonadati</taxon>
        <taxon>Pseudomonadota</taxon>
        <taxon>Alphaproteobacteria</taxon>
        <taxon>Sphingomonadales</taxon>
        <taxon>Sphingomonadaceae</taxon>
        <taxon>Sphingobium</taxon>
    </lineage>
</organism>